<reference evidence="4 5" key="1">
    <citation type="submission" date="2018-02" db="EMBL/GenBank/DDBJ databases">
        <title>The genomes of Aspergillus section Nigri reveals drivers in fungal speciation.</title>
        <authorList>
            <consortium name="DOE Joint Genome Institute"/>
            <person name="Vesth T.C."/>
            <person name="Nybo J."/>
            <person name="Theobald S."/>
            <person name="Brandl J."/>
            <person name="Frisvad J.C."/>
            <person name="Nielsen K.F."/>
            <person name="Lyhne E.K."/>
            <person name="Kogle M.E."/>
            <person name="Kuo A."/>
            <person name="Riley R."/>
            <person name="Clum A."/>
            <person name="Nolan M."/>
            <person name="Lipzen A."/>
            <person name="Salamov A."/>
            <person name="Henrissat B."/>
            <person name="Wiebenga A."/>
            <person name="De vries R.P."/>
            <person name="Grigoriev I.V."/>
            <person name="Mortensen U.H."/>
            <person name="Andersen M.R."/>
            <person name="Baker S.E."/>
        </authorList>
    </citation>
    <scope>NUCLEOTIDE SEQUENCE [LARGE SCALE GENOMIC DNA]</scope>
    <source>
        <strain evidence="4 5">CBS 101889</strain>
    </source>
</reference>
<dbReference type="FunFam" id="3.60.15.10:FF:000033">
    <property type="entry name" value="MBL fold metallo-hydrolase"/>
    <property type="match status" value="1"/>
</dbReference>
<sequence>MADTTVTSTSPSSPTIHGFFETQTSTWQYLVVDPTTSIAAIIDPVLDFDRETQTVSTTTADALLAFIASNNYTISHILETHIHADHLTAASYLQTRLTQTQTESSRPPICAGKRIEQVQTLFATRYSIPTVEHQTAFDKLFDDDETFRIGNLEAVAIHLPGHTPDHLGYHIGDNIFCGDSVFHPDIGTARCDFPGGSAESLYHSGKRLLAMDPETKIWVGHDYPPAERGEEVPYMTVREHREHNKHLREGVEKDEFVRLRRERDQKLGEPRLLHPSLQINVRGGRMPAPASATLREGVEGEQPSTSTSTSPNSWNHYPIQPNPLPI</sequence>
<dbReference type="SUPFAM" id="SSF56281">
    <property type="entry name" value="Metallo-hydrolase/oxidoreductase"/>
    <property type="match status" value="1"/>
</dbReference>
<proteinExistence type="predicted"/>
<feature type="domain" description="Metallo-beta-lactamase" evidence="3">
    <location>
        <begin position="25"/>
        <end position="221"/>
    </location>
</feature>
<dbReference type="SMART" id="SM00849">
    <property type="entry name" value="Lactamase_B"/>
    <property type="match status" value="1"/>
</dbReference>
<organism evidence="4 5">
    <name type="scientific">Aspergillus homomorphus (strain CBS 101889)</name>
    <dbReference type="NCBI Taxonomy" id="1450537"/>
    <lineage>
        <taxon>Eukaryota</taxon>
        <taxon>Fungi</taxon>
        <taxon>Dikarya</taxon>
        <taxon>Ascomycota</taxon>
        <taxon>Pezizomycotina</taxon>
        <taxon>Eurotiomycetes</taxon>
        <taxon>Eurotiomycetidae</taxon>
        <taxon>Eurotiales</taxon>
        <taxon>Aspergillaceae</taxon>
        <taxon>Aspergillus</taxon>
        <taxon>Aspergillus subgen. Circumdati</taxon>
    </lineage>
</organism>
<dbReference type="InterPro" id="IPR001279">
    <property type="entry name" value="Metallo-B-lactamas"/>
</dbReference>
<dbReference type="InterPro" id="IPR051682">
    <property type="entry name" value="Mito_Persulfide_Diox"/>
</dbReference>
<dbReference type="GO" id="GO:0006749">
    <property type="term" value="P:glutathione metabolic process"/>
    <property type="evidence" value="ECO:0007669"/>
    <property type="project" value="InterPro"/>
</dbReference>
<evidence type="ECO:0000256" key="1">
    <source>
        <dbReference type="ARBA" id="ARBA00022723"/>
    </source>
</evidence>
<dbReference type="InterPro" id="IPR044528">
    <property type="entry name" value="POD-like_MBL-fold"/>
</dbReference>
<name>A0A395IBQ3_ASPHC</name>
<protein>
    <submittedName>
        <fullName evidence="4">Putative metallo-beta-lactamase domain protein</fullName>
    </submittedName>
</protein>
<evidence type="ECO:0000259" key="3">
    <source>
        <dbReference type="SMART" id="SM00849"/>
    </source>
</evidence>
<dbReference type="CDD" id="cd07724">
    <property type="entry name" value="POD-like_MBL-fold"/>
    <property type="match status" value="1"/>
</dbReference>
<evidence type="ECO:0000313" key="5">
    <source>
        <dbReference type="Proteomes" id="UP000248961"/>
    </source>
</evidence>
<dbReference type="RefSeq" id="XP_025556630.1">
    <property type="nucleotide sequence ID" value="XM_025696119.1"/>
</dbReference>
<dbReference type="Gene3D" id="3.60.15.10">
    <property type="entry name" value="Ribonuclease Z/Hydroxyacylglutathione hydrolase-like"/>
    <property type="match status" value="1"/>
</dbReference>
<dbReference type="Proteomes" id="UP000248961">
    <property type="component" value="Unassembled WGS sequence"/>
</dbReference>
<keyword evidence="1" id="KW-0479">Metal-binding</keyword>
<evidence type="ECO:0000313" key="4">
    <source>
        <dbReference type="EMBL" id="RAL17476.1"/>
    </source>
</evidence>
<dbReference type="PANTHER" id="PTHR43084">
    <property type="entry name" value="PERSULFIDE DIOXYGENASE ETHE1"/>
    <property type="match status" value="1"/>
</dbReference>
<accession>A0A395IBQ3</accession>
<dbReference type="InterPro" id="IPR036866">
    <property type="entry name" value="RibonucZ/Hydroxyglut_hydro"/>
</dbReference>
<dbReference type="Pfam" id="PF00753">
    <property type="entry name" value="Lactamase_B"/>
    <property type="match status" value="1"/>
</dbReference>
<evidence type="ECO:0000256" key="2">
    <source>
        <dbReference type="SAM" id="MobiDB-lite"/>
    </source>
</evidence>
<dbReference type="GO" id="GO:0050313">
    <property type="term" value="F:sulfur dioxygenase activity"/>
    <property type="evidence" value="ECO:0007669"/>
    <property type="project" value="InterPro"/>
</dbReference>
<dbReference type="PANTHER" id="PTHR43084:SF1">
    <property type="entry name" value="PERSULFIDE DIOXYGENASE ETHE1, MITOCHONDRIAL"/>
    <property type="match status" value="1"/>
</dbReference>
<dbReference type="OrthoDB" id="449487at2759"/>
<dbReference type="GO" id="GO:0070813">
    <property type="term" value="P:hydrogen sulfide metabolic process"/>
    <property type="evidence" value="ECO:0007669"/>
    <property type="project" value="TreeGrafter"/>
</dbReference>
<dbReference type="AlphaFoldDB" id="A0A395IBQ3"/>
<dbReference type="EMBL" id="KZ824267">
    <property type="protein sequence ID" value="RAL17476.1"/>
    <property type="molecule type" value="Genomic_DNA"/>
</dbReference>
<gene>
    <name evidence="4" type="ORF">BO97DRAFT_409904</name>
</gene>
<dbReference type="GO" id="GO:0046872">
    <property type="term" value="F:metal ion binding"/>
    <property type="evidence" value="ECO:0007669"/>
    <property type="project" value="UniProtKB-KW"/>
</dbReference>
<dbReference type="STRING" id="1450537.A0A395IBQ3"/>
<feature type="region of interest" description="Disordered" evidence="2">
    <location>
        <begin position="281"/>
        <end position="326"/>
    </location>
</feature>
<dbReference type="GeneID" id="37200408"/>
<keyword evidence="5" id="KW-1185">Reference proteome</keyword>
<dbReference type="VEuPathDB" id="FungiDB:BO97DRAFT_409904"/>